<sequence length="84" mass="9976">MDDRGYTRHWPTLHRQRLANVRRLFSDLKREGMSQRTIAAILGMTLEKLERVVDAQLMIDDAMAREIEWAVHRPRGWLDDEISM</sequence>
<name>A0A0F3KXE1_9GAMM</name>
<evidence type="ECO:0000313" key="2">
    <source>
        <dbReference type="Proteomes" id="UP000033651"/>
    </source>
</evidence>
<proteinExistence type="predicted"/>
<gene>
    <name evidence="1" type="ORF">VI08_09330</name>
</gene>
<keyword evidence="2" id="KW-1185">Reference proteome</keyword>
<dbReference type="Proteomes" id="UP000033651">
    <property type="component" value="Unassembled WGS sequence"/>
</dbReference>
<reference evidence="1 2" key="1">
    <citation type="submission" date="2015-03" db="EMBL/GenBank/DDBJ databases">
        <title>Draft genome sequence of Luteibacter yeojuensis strain SU11.</title>
        <authorList>
            <person name="Sulaiman J."/>
            <person name="Priya K."/>
            <person name="Chan K.-G."/>
        </authorList>
    </citation>
    <scope>NUCLEOTIDE SEQUENCE [LARGE SCALE GENOMIC DNA]</scope>
    <source>
        <strain evidence="1 2">SU11</strain>
    </source>
</reference>
<evidence type="ECO:0000313" key="1">
    <source>
        <dbReference type="EMBL" id="KJV34779.1"/>
    </source>
</evidence>
<comment type="caution">
    <text evidence="1">The sequence shown here is derived from an EMBL/GenBank/DDBJ whole genome shotgun (WGS) entry which is preliminary data.</text>
</comment>
<dbReference type="EMBL" id="JZRB01000018">
    <property type="protein sequence ID" value="KJV34779.1"/>
    <property type="molecule type" value="Genomic_DNA"/>
</dbReference>
<protein>
    <recommendedName>
        <fullName evidence="3">Helix-turn-helix protein</fullName>
    </recommendedName>
</protein>
<evidence type="ECO:0008006" key="3">
    <source>
        <dbReference type="Google" id="ProtNLM"/>
    </source>
</evidence>
<dbReference type="PATRIC" id="fig|345309.4.peg.1095"/>
<dbReference type="AlphaFoldDB" id="A0A0F3KXE1"/>
<dbReference type="RefSeq" id="WP_045829305.1">
    <property type="nucleotide sequence ID" value="NZ_JZRB01000018.1"/>
</dbReference>
<organism evidence="1 2">
    <name type="scientific">Luteibacter yeojuensis</name>
    <dbReference type="NCBI Taxonomy" id="345309"/>
    <lineage>
        <taxon>Bacteria</taxon>
        <taxon>Pseudomonadati</taxon>
        <taxon>Pseudomonadota</taxon>
        <taxon>Gammaproteobacteria</taxon>
        <taxon>Lysobacterales</taxon>
        <taxon>Rhodanobacteraceae</taxon>
        <taxon>Luteibacter</taxon>
    </lineage>
</organism>
<accession>A0A0F3KXE1</accession>
<dbReference type="OrthoDB" id="5963401at2"/>